<geneLocation type="plasmid" evidence="1">
    <name>pQBR55</name>
</geneLocation>
<gene>
    <name evidence="1" type="ORF">PQBR55_0183</name>
</gene>
<proteinExistence type="predicted"/>
<name>A0A0G4E6I5_PSEFS</name>
<sequence length="47" mass="5087">MTIIVIIGIIIGGIGKGAIKLTIKAALKNINNIELYLFKNGEEYAKL</sequence>
<dbReference type="EMBL" id="LN713927">
    <property type="protein sequence ID" value="CEK42562.1"/>
    <property type="molecule type" value="Genomic_DNA"/>
</dbReference>
<dbReference type="AlphaFoldDB" id="A0A0G4E6I5"/>
<evidence type="ECO:0000313" key="1">
    <source>
        <dbReference type="EMBL" id="CEK42562.1"/>
    </source>
</evidence>
<organism evidence="1">
    <name type="scientific">Pseudomonas fluorescens (strain SBW25)</name>
    <dbReference type="NCBI Taxonomy" id="216595"/>
    <lineage>
        <taxon>Bacteria</taxon>
        <taxon>Pseudomonadati</taxon>
        <taxon>Pseudomonadota</taxon>
        <taxon>Gammaproteobacteria</taxon>
        <taxon>Pseudomonadales</taxon>
        <taxon>Pseudomonadaceae</taxon>
        <taxon>Pseudomonas</taxon>
    </lineage>
</organism>
<reference evidence="1" key="2">
    <citation type="submission" date="2015-06" db="EMBL/GenBank/DDBJ databases">
        <title>Environmentally co-occuring mercury resistance plasmids are genetically and phenotypically diverse and confer variable context-dependent fitness effects.</title>
        <authorList>
            <person name="Hall J.P.J."/>
            <person name="Harrison E."/>
            <person name="Lilley A.K."/>
            <person name="Paterson S."/>
            <person name="Spiers A.J."/>
            <person name="Brockhurst M.A."/>
        </authorList>
    </citation>
    <scope>NUCLEOTIDE SEQUENCE [LARGE SCALE GENOMIC DNA]</scope>
    <source>
        <strain evidence="1">SBW25</strain>
        <plasmid evidence="1">pQBR55</plasmid>
    </source>
</reference>
<protein>
    <submittedName>
        <fullName evidence="1">Uncharacterized protein</fullName>
    </submittedName>
</protein>
<reference evidence="1" key="1">
    <citation type="submission" date="2014-12" db="EMBL/GenBank/DDBJ databases">
        <authorList>
            <person name="Hall J."/>
        </authorList>
    </citation>
    <scope>NUCLEOTIDE SEQUENCE [LARGE SCALE GENOMIC DNA]</scope>
    <source>
        <strain evidence="1">SBW25</strain>
        <plasmid evidence="1">pQBR55</plasmid>
    </source>
</reference>
<keyword evidence="1" id="KW-0614">Plasmid</keyword>
<accession>A0A0G4E6I5</accession>